<dbReference type="EMBL" id="KN847478">
    <property type="protein sequence ID" value="KIX05152.1"/>
    <property type="molecule type" value="Genomic_DNA"/>
</dbReference>
<dbReference type="OrthoDB" id="5398665at2759"/>
<organism evidence="8 9">
    <name type="scientific">Rhinocladiella mackenziei CBS 650.93</name>
    <dbReference type="NCBI Taxonomy" id="1442369"/>
    <lineage>
        <taxon>Eukaryota</taxon>
        <taxon>Fungi</taxon>
        <taxon>Dikarya</taxon>
        <taxon>Ascomycota</taxon>
        <taxon>Pezizomycotina</taxon>
        <taxon>Eurotiomycetes</taxon>
        <taxon>Chaetothyriomycetidae</taxon>
        <taxon>Chaetothyriales</taxon>
        <taxon>Herpotrichiellaceae</taxon>
        <taxon>Rhinocladiella</taxon>
    </lineage>
</organism>
<dbReference type="GO" id="GO:0008301">
    <property type="term" value="F:DNA binding, bending"/>
    <property type="evidence" value="ECO:0007669"/>
    <property type="project" value="InterPro"/>
</dbReference>
<dbReference type="GeneID" id="25294095"/>
<accession>A0A0D2FSP9</accession>
<comment type="similarity">
    <text evidence="5">Belongs to the MATALPHA1 family.</text>
</comment>
<dbReference type="RefSeq" id="XP_013272288.1">
    <property type="nucleotide sequence ID" value="XM_013416834.1"/>
</dbReference>
<evidence type="ECO:0000256" key="1">
    <source>
        <dbReference type="ARBA" id="ARBA00023015"/>
    </source>
</evidence>
<dbReference type="Pfam" id="PF04769">
    <property type="entry name" value="MATalpha_HMGbox"/>
    <property type="match status" value="1"/>
</dbReference>
<feature type="compositionally biased region" description="Pro residues" evidence="6">
    <location>
        <begin position="252"/>
        <end position="262"/>
    </location>
</feature>
<dbReference type="GO" id="GO:0005634">
    <property type="term" value="C:nucleus"/>
    <property type="evidence" value="ECO:0007669"/>
    <property type="project" value="UniProtKB-SubCell"/>
</dbReference>
<dbReference type="GO" id="GO:0045895">
    <property type="term" value="P:positive regulation of mating-type specific transcription, DNA-templated"/>
    <property type="evidence" value="ECO:0007669"/>
    <property type="project" value="InterPro"/>
</dbReference>
<dbReference type="PROSITE" id="PS51325">
    <property type="entry name" value="ALPHA_BOX"/>
    <property type="match status" value="1"/>
</dbReference>
<keyword evidence="3 5" id="KW-0804">Transcription</keyword>
<name>A0A0D2FSP9_9EURO</name>
<evidence type="ECO:0000256" key="4">
    <source>
        <dbReference type="ARBA" id="ARBA00023242"/>
    </source>
</evidence>
<keyword evidence="1 5" id="KW-0805">Transcription regulation</keyword>
<keyword evidence="2 5" id="KW-0238">DNA-binding</keyword>
<feature type="domain" description="Alpha box" evidence="7">
    <location>
        <begin position="82"/>
        <end position="137"/>
    </location>
</feature>
<proteinExistence type="inferred from homology"/>
<evidence type="ECO:0000313" key="9">
    <source>
        <dbReference type="Proteomes" id="UP000053617"/>
    </source>
</evidence>
<feature type="region of interest" description="Disordered" evidence="6">
    <location>
        <begin position="46"/>
        <end position="71"/>
    </location>
</feature>
<comment type="subcellular location">
    <subcellularLocation>
        <location evidence="5">Nucleus</location>
    </subcellularLocation>
</comment>
<keyword evidence="9" id="KW-1185">Reference proteome</keyword>
<evidence type="ECO:0000256" key="2">
    <source>
        <dbReference type="ARBA" id="ARBA00023125"/>
    </source>
</evidence>
<gene>
    <name evidence="8" type="ORF">Z518_06024</name>
</gene>
<evidence type="ECO:0000256" key="3">
    <source>
        <dbReference type="ARBA" id="ARBA00023163"/>
    </source>
</evidence>
<dbReference type="VEuPathDB" id="FungiDB:Z518_06024"/>
<dbReference type="Proteomes" id="UP000053617">
    <property type="component" value="Unassembled WGS sequence"/>
</dbReference>
<evidence type="ECO:0000313" key="8">
    <source>
        <dbReference type="EMBL" id="KIX05152.1"/>
    </source>
</evidence>
<dbReference type="InterPro" id="IPR006856">
    <property type="entry name" value="MATalpha_HMGbox"/>
</dbReference>
<keyword evidence="4 5" id="KW-0539">Nucleus</keyword>
<protein>
    <submittedName>
        <fullName evidence="8">Rhinocladiella mackenziei CBS 650.93 unplaced genomic scaffold supercont1.4, whole genome shotgun sequence</fullName>
    </submittedName>
</protein>
<evidence type="ECO:0000259" key="7">
    <source>
        <dbReference type="PROSITE" id="PS51325"/>
    </source>
</evidence>
<dbReference type="AlphaFoldDB" id="A0A0D2FSP9"/>
<sequence length="281" mass="31002">MAANHDALKVTFDNLVSSLTLAQIASLSDTLAVLASAKAPQPLNASIGTMQAGNTNSSQARKPIAASSRAGRRFKSVREAKVKKRCLNSWMAFRTYYSPIFKGIPQSLKSGRLKEMWAAENKKAMWVMLSQVYSDMRDRFEQIITVEKFLKTAVPFLPIIKPDEYLSKMGWILEKDAEGELKLSRSANFNAELLDVEFPPRSNISKEELIDHCIREGLGEGHARQNPMESSGDQMCEDGLMDPEAAQQTPPAHLPAHPPAKSPPLESLALIVTPQAVSQPQ</sequence>
<dbReference type="STRING" id="1442369.A0A0D2FSP9"/>
<evidence type="ECO:0000256" key="5">
    <source>
        <dbReference type="RuleBase" id="RU003516"/>
    </source>
</evidence>
<dbReference type="HOGENOM" id="CLU_064978_0_0_1"/>
<feature type="compositionally biased region" description="Polar residues" evidence="6">
    <location>
        <begin position="46"/>
        <end position="60"/>
    </location>
</feature>
<reference evidence="8 9" key="1">
    <citation type="submission" date="2015-01" db="EMBL/GenBank/DDBJ databases">
        <title>The Genome Sequence of Rhinocladiella mackenzie CBS 650.93.</title>
        <authorList>
            <consortium name="The Broad Institute Genomics Platform"/>
            <person name="Cuomo C."/>
            <person name="de Hoog S."/>
            <person name="Gorbushina A."/>
            <person name="Stielow B."/>
            <person name="Teixiera M."/>
            <person name="Abouelleil A."/>
            <person name="Chapman S.B."/>
            <person name="Priest M."/>
            <person name="Young S.K."/>
            <person name="Wortman J."/>
            <person name="Nusbaum C."/>
            <person name="Birren B."/>
        </authorList>
    </citation>
    <scope>NUCLEOTIDE SEQUENCE [LARGE SCALE GENOMIC DNA]</scope>
    <source>
        <strain evidence="8 9">CBS 650.93</strain>
    </source>
</reference>
<evidence type="ECO:0000256" key="6">
    <source>
        <dbReference type="SAM" id="MobiDB-lite"/>
    </source>
</evidence>
<feature type="region of interest" description="Disordered" evidence="6">
    <location>
        <begin position="220"/>
        <end position="281"/>
    </location>
</feature>